<dbReference type="NCBIfam" id="NF003816">
    <property type="entry name" value="PRK05406.1-5"/>
    <property type="match status" value="1"/>
</dbReference>
<dbReference type="PANTHER" id="PTHR30292">
    <property type="entry name" value="UNCHARACTERIZED PROTEIN YBGL-RELATED"/>
    <property type="match status" value="1"/>
</dbReference>
<protein>
    <submittedName>
        <fullName evidence="2">5-oxoprolinase subunit PxpA</fullName>
        <ecNumber evidence="2">3.5.2.9</ecNumber>
    </submittedName>
</protein>
<dbReference type="AlphaFoldDB" id="A0AB39HFB4"/>
<name>A0AB39HFB4_9VIBR</name>
<dbReference type="NCBIfam" id="NF003814">
    <property type="entry name" value="PRK05406.1-3"/>
    <property type="match status" value="1"/>
</dbReference>
<keyword evidence="1" id="KW-0547">Nucleotide-binding</keyword>
<sequence length="245" mass="26957">MKLNSDLGESFGIWSVGMDEAVMPHIDMANVACGFHASDPDIMAQTIQRAIKHNVSIGAHPGYDDKKGFGRRSIPHTLDEIKHALTYQVGALIGLCQLYGTSVTYIKPHGALYNDMMVNADIYRAIVEAIAEAKFDLPLMILAKADNQAYQAIADQHQVPLLFEAFADRAYTEDGTLASRQLPGTVYHEPELIINQVKQLVTQGTVTTIDGQTLALQADTVCVHGDNQESINTVYQLRQLIDQCQ</sequence>
<geneLocation type="plasmid" evidence="2">
    <name>p-HB236076</name>
</geneLocation>
<accession>A0AB39HFB4</accession>
<dbReference type="GO" id="GO:0005524">
    <property type="term" value="F:ATP binding"/>
    <property type="evidence" value="ECO:0007669"/>
    <property type="project" value="UniProtKB-KW"/>
</dbReference>
<dbReference type="InterPro" id="IPR011330">
    <property type="entry name" value="Glyco_hydro/deAcase_b/a-brl"/>
</dbReference>
<dbReference type="Pfam" id="PF03746">
    <property type="entry name" value="LamB_YcsF"/>
    <property type="match status" value="1"/>
</dbReference>
<dbReference type="Gene3D" id="3.20.20.370">
    <property type="entry name" value="Glycoside hydrolase/deacetylase"/>
    <property type="match status" value="1"/>
</dbReference>
<dbReference type="EC" id="3.5.2.9" evidence="2"/>
<gene>
    <name evidence="2" type="ORF">AB0763_17050</name>
</gene>
<dbReference type="GO" id="GO:0017168">
    <property type="term" value="F:5-oxoprolinase (ATP-hydrolyzing) activity"/>
    <property type="evidence" value="ECO:0007669"/>
    <property type="project" value="UniProtKB-EC"/>
</dbReference>
<keyword evidence="2" id="KW-0378">Hydrolase</keyword>
<dbReference type="CDD" id="cd10787">
    <property type="entry name" value="LamB_YcsF_like"/>
    <property type="match status" value="1"/>
</dbReference>
<dbReference type="GO" id="GO:0005975">
    <property type="term" value="P:carbohydrate metabolic process"/>
    <property type="evidence" value="ECO:0007669"/>
    <property type="project" value="InterPro"/>
</dbReference>
<organism evidence="2">
    <name type="scientific">Vibrio sp. HB236076</name>
    <dbReference type="NCBI Taxonomy" id="3232307"/>
    <lineage>
        <taxon>Bacteria</taxon>
        <taxon>Pseudomonadati</taxon>
        <taxon>Pseudomonadota</taxon>
        <taxon>Gammaproteobacteria</taxon>
        <taxon>Vibrionales</taxon>
        <taxon>Vibrionaceae</taxon>
        <taxon>Vibrio</taxon>
    </lineage>
</organism>
<evidence type="ECO:0000256" key="1">
    <source>
        <dbReference type="ARBA" id="ARBA00022741"/>
    </source>
</evidence>
<dbReference type="InterPro" id="IPR005501">
    <property type="entry name" value="LamB/YcsF/PxpA-like"/>
</dbReference>
<keyword evidence="2" id="KW-0614">Plasmid</keyword>
<dbReference type="KEGG" id="vih:AB0763_17050"/>
<dbReference type="RefSeq" id="WP_306099647.1">
    <property type="nucleotide sequence ID" value="NZ_CP162602.1"/>
</dbReference>
<evidence type="ECO:0000313" key="2">
    <source>
        <dbReference type="EMBL" id="XDK26734.1"/>
    </source>
</evidence>
<dbReference type="SUPFAM" id="SSF88713">
    <property type="entry name" value="Glycoside hydrolase/deacetylase"/>
    <property type="match status" value="1"/>
</dbReference>
<proteinExistence type="predicted"/>
<dbReference type="EMBL" id="CP162602">
    <property type="protein sequence ID" value="XDK26734.1"/>
    <property type="molecule type" value="Genomic_DNA"/>
</dbReference>
<dbReference type="PANTHER" id="PTHR30292:SF0">
    <property type="entry name" value="5-OXOPROLINASE SUBUNIT A"/>
    <property type="match status" value="1"/>
</dbReference>
<reference evidence="2" key="1">
    <citation type="submission" date="2024-07" db="EMBL/GenBank/DDBJ databases">
        <title>Genome Analysis of a Potential Novel Vibrio Species Secreting pH- and Thermo-stable Alginate Lyase and its Application in Producing Alginate Oligosaccharides.</title>
        <authorList>
            <person name="Huang H."/>
            <person name="Bao K."/>
        </authorList>
    </citation>
    <scope>NUCLEOTIDE SEQUENCE</scope>
    <source>
        <strain evidence="2">HB236076</strain>
        <plasmid evidence="2">p-HB236076</plasmid>
    </source>
</reference>